<protein>
    <recommendedName>
        <fullName evidence="4">F-box domain-containing protein</fullName>
    </recommendedName>
</protein>
<proteinExistence type="predicted"/>
<comment type="caution">
    <text evidence="2">The sequence shown here is derived from an EMBL/GenBank/DDBJ whole genome shotgun (WGS) entry which is preliminary data.</text>
</comment>
<evidence type="ECO:0000313" key="3">
    <source>
        <dbReference type="Proteomes" id="UP000613401"/>
    </source>
</evidence>
<keyword evidence="3" id="KW-1185">Reference proteome</keyword>
<accession>A0A8H4FCF8</accession>
<keyword evidence="1" id="KW-0853">WD repeat</keyword>
<dbReference type="AlphaFoldDB" id="A0A8H4FCF8"/>
<reference evidence="2" key="1">
    <citation type="journal article" date="2020" name="Phytopathology">
        <title>Genome sequence and comparative analysis of Colletotrichum gloeosporioides isolated from Liriodendron leaves.</title>
        <authorList>
            <person name="Fu F.F."/>
            <person name="Hao Z."/>
            <person name="Wang P."/>
            <person name="Lu Y."/>
            <person name="Xue L.J."/>
            <person name="Wei G."/>
            <person name="Tian Y."/>
            <person name="Baishi H."/>
            <person name="Xu H."/>
            <person name="Shi J."/>
            <person name="Cheng T."/>
            <person name="Wang G."/>
            <person name="Yi Y."/>
            <person name="Chen J."/>
        </authorList>
    </citation>
    <scope>NUCLEOTIDE SEQUENCE</scope>
    <source>
        <strain evidence="2">Lc1</strain>
    </source>
</reference>
<feature type="repeat" description="WD" evidence="1">
    <location>
        <begin position="26"/>
        <end position="60"/>
    </location>
</feature>
<evidence type="ECO:0000313" key="2">
    <source>
        <dbReference type="EMBL" id="KAF3797627.1"/>
    </source>
</evidence>
<dbReference type="RefSeq" id="XP_045256791.1">
    <property type="nucleotide sequence ID" value="XM_045409372.1"/>
</dbReference>
<dbReference type="Pfam" id="PF25499">
    <property type="entry name" value="Beta-prop_pof12"/>
    <property type="match status" value="1"/>
</dbReference>
<organism evidence="2 3">
    <name type="scientific">Colletotrichum gloeosporioides</name>
    <name type="common">Anthracnose fungus</name>
    <name type="synonym">Glomerella cingulata</name>
    <dbReference type="NCBI Taxonomy" id="474922"/>
    <lineage>
        <taxon>Eukaryota</taxon>
        <taxon>Fungi</taxon>
        <taxon>Dikarya</taxon>
        <taxon>Ascomycota</taxon>
        <taxon>Pezizomycotina</taxon>
        <taxon>Sordariomycetes</taxon>
        <taxon>Hypocreomycetidae</taxon>
        <taxon>Glomerellales</taxon>
        <taxon>Glomerellaceae</taxon>
        <taxon>Colletotrichum</taxon>
        <taxon>Colletotrichum gloeosporioides species complex</taxon>
    </lineage>
</organism>
<gene>
    <name evidence="2" type="ORF">GCG54_00009426</name>
</gene>
<evidence type="ECO:0000256" key="1">
    <source>
        <dbReference type="PROSITE-ProRule" id="PRU00221"/>
    </source>
</evidence>
<name>A0A8H4FCF8_COLGL</name>
<dbReference type="Proteomes" id="UP000613401">
    <property type="component" value="Unassembled WGS sequence"/>
</dbReference>
<dbReference type="InterPro" id="IPR001680">
    <property type="entry name" value="WD40_rpt"/>
</dbReference>
<dbReference type="PROSITE" id="PS50082">
    <property type="entry name" value="WD_REPEATS_2"/>
    <property type="match status" value="1"/>
</dbReference>
<evidence type="ECO:0008006" key="4">
    <source>
        <dbReference type="Google" id="ProtNLM"/>
    </source>
</evidence>
<dbReference type="GeneID" id="69016559"/>
<reference evidence="2" key="2">
    <citation type="submission" date="2020-03" db="EMBL/GenBank/DDBJ databases">
        <authorList>
            <person name="Fu F.-F."/>
            <person name="Chen J."/>
        </authorList>
    </citation>
    <scope>NUCLEOTIDE SEQUENCE</scope>
    <source>
        <strain evidence="2">Lc1</strain>
    </source>
</reference>
<dbReference type="EMBL" id="WVTB01000111">
    <property type="protein sequence ID" value="KAF3797627.1"/>
    <property type="molecule type" value="Genomic_DNA"/>
</dbReference>
<sequence>MADNTLILYVCTSNATKLSVSPGIRLWGHTSGISDAEITARGKAVSVSSQGEEIRVWELEGRVSGKSIEVRPNSIANDALTSAYGPWSEPSSSRWNDRRSWVGFDDEMVLVLKETSDGRESLMMYDFS</sequence>